<feature type="transmembrane region" description="Helical" evidence="7">
    <location>
        <begin position="71"/>
        <end position="90"/>
    </location>
</feature>
<evidence type="ECO:0000313" key="9">
    <source>
        <dbReference type="EMBL" id="MFC4243640.1"/>
    </source>
</evidence>
<evidence type="ECO:0000256" key="7">
    <source>
        <dbReference type="SAM" id="Phobius"/>
    </source>
</evidence>
<evidence type="ECO:0000256" key="6">
    <source>
        <dbReference type="ARBA" id="ARBA00023136"/>
    </source>
</evidence>
<dbReference type="Pfam" id="PF07690">
    <property type="entry name" value="MFS_1"/>
    <property type="match status" value="1"/>
</dbReference>
<feature type="transmembrane region" description="Helical" evidence="7">
    <location>
        <begin position="38"/>
        <end position="59"/>
    </location>
</feature>
<dbReference type="CDD" id="cd17321">
    <property type="entry name" value="MFS_MMR_MDR_like"/>
    <property type="match status" value="1"/>
</dbReference>
<accession>A0ABV8Q5P0</accession>
<keyword evidence="10" id="KW-1185">Reference proteome</keyword>
<dbReference type="Proteomes" id="UP001595900">
    <property type="component" value="Unassembled WGS sequence"/>
</dbReference>
<evidence type="ECO:0000313" key="10">
    <source>
        <dbReference type="Proteomes" id="UP001595900"/>
    </source>
</evidence>
<feature type="transmembrane region" description="Helical" evidence="7">
    <location>
        <begin position="420"/>
        <end position="439"/>
    </location>
</feature>
<feature type="transmembrane region" description="Helical" evidence="7">
    <location>
        <begin position="353"/>
        <end position="375"/>
    </location>
</feature>
<keyword evidence="4 7" id="KW-0812">Transmembrane</keyword>
<dbReference type="EMBL" id="JBHSCN010000005">
    <property type="protein sequence ID" value="MFC4243640.1"/>
    <property type="molecule type" value="Genomic_DNA"/>
</dbReference>
<comment type="subcellular location">
    <subcellularLocation>
        <location evidence="1">Cell membrane</location>
        <topology evidence="1">Multi-pass membrane protein</topology>
    </subcellularLocation>
</comment>
<dbReference type="PANTHER" id="PTHR42718:SF42">
    <property type="entry name" value="EXPORT PROTEIN"/>
    <property type="match status" value="1"/>
</dbReference>
<comment type="caution">
    <text evidence="9">The sequence shown here is derived from an EMBL/GenBank/DDBJ whole genome shotgun (WGS) entry which is preliminary data.</text>
</comment>
<name>A0ABV8Q5P0_9MICO</name>
<dbReference type="RefSeq" id="WP_390229605.1">
    <property type="nucleotide sequence ID" value="NZ_JBHSCN010000005.1"/>
</dbReference>
<proteinExistence type="predicted"/>
<evidence type="ECO:0000256" key="5">
    <source>
        <dbReference type="ARBA" id="ARBA00022989"/>
    </source>
</evidence>
<dbReference type="InterPro" id="IPR011701">
    <property type="entry name" value="MFS"/>
</dbReference>
<feature type="transmembrane region" description="Helical" evidence="7">
    <location>
        <begin position="96"/>
        <end position="121"/>
    </location>
</feature>
<feature type="transmembrane region" description="Helical" evidence="7">
    <location>
        <begin position="320"/>
        <end position="341"/>
    </location>
</feature>
<dbReference type="InterPro" id="IPR004638">
    <property type="entry name" value="EmrB-like"/>
</dbReference>
<evidence type="ECO:0000256" key="1">
    <source>
        <dbReference type="ARBA" id="ARBA00004651"/>
    </source>
</evidence>
<evidence type="ECO:0000259" key="8">
    <source>
        <dbReference type="PROSITE" id="PS50850"/>
    </source>
</evidence>
<feature type="transmembrane region" description="Helical" evidence="7">
    <location>
        <begin position="157"/>
        <end position="177"/>
    </location>
</feature>
<keyword evidence="3" id="KW-1003">Cell membrane</keyword>
<dbReference type="NCBIfam" id="TIGR00711">
    <property type="entry name" value="efflux_EmrB"/>
    <property type="match status" value="1"/>
</dbReference>
<organism evidence="9 10">
    <name type="scientific">Gryllotalpicola reticulitermitis</name>
    <dbReference type="NCBI Taxonomy" id="1184153"/>
    <lineage>
        <taxon>Bacteria</taxon>
        <taxon>Bacillati</taxon>
        <taxon>Actinomycetota</taxon>
        <taxon>Actinomycetes</taxon>
        <taxon>Micrococcales</taxon>
        <taxon>Microbacteriaceae</taxon>
        <taxon>Gryllotalpicola</taxon>
    </lineage>
</organism>
<dbReference type="SUPFAM" id="SSF103473">
    <property type="entry name" value="MFS general substrate transporter"/>
    <property type="match status" value="1"/>
</dbReference>
<dbReference type="Gene3D" id="1.20.1250.20">
    <property type="entry name" value="MFS general substrate transporter like domains"/>
    <property type="match status" value="1"/>
</dbReference>
<feature type="transmembrane region" description="Helical" evidence="7">
    <location>
        <begin position="387"/>
        <end position="408"/>
    </location>
</feature>
<dbReference type="InterPro" id="IPR020846">
    <property type="entry name" value="MFS_dom"/>
</dbReference>
<feature type="transmembrane region" description="Helical" evidence="7">
    <location>
        <begin position="288"/>
        <end position="308"/>
    </location>
</feature>
<evidence type="ECO:0000256" key="3">
    <source>
        <dbReference type="ARBA" id="ARBA00022475"/>
    </source>
</evidence>
<evidence type="ECO:0000256" key="4">
    <source>
        <dbReference type="ARBA" id="ARBA00022692"/>
    </source>
</evidence>
<feature type="transmembrane region" description="Helical" evidence="7">
    <location>
        <begin position="221"/>
        <end position="238"/>
    </location>
</feature>
<keyword evidence="2" id="KW-0813">Transport</keyword>
<dbReference type="Gene3D" id="1.20.1720.10">
    <property type="entry name" value="Multidrug resistance protein D"/>
    <property type="match status" value="1"/>
</dbReference>
<feature type="transmembrane region" description="Helical" evidence="7">
    <location>
        <begin position="189"/>
        <end position="209"/>
    </location>
</feature>
<dbReference type="PROSITE" id="PS50850">
    <property type="entry name" value="MFS"/>
    <property type="match status" value="1"/>
</dbReference>
<keyword evidence="5 7" id="KW-1133">Transmembrane helix</keyword>
<dbReference type="PANTHER" id="PTHR42718">
    <property type="entry name" value="MAJOR FACILITATOR SUPERFAMILY MULTIDRUG TRANSPORTER MFSC"/>
    <property type="match status" value="1"/>
</dbReference>
<feature type="domain" description="Major facilitator superfamily (MFS) profile" evidence="8">
    <location>
        <begin position="5"/>
        <end position="443"/>
    </location>
</feature>
<dbReference type="InterPro" id="IPR036259">
    <property type="entry name" value="MFS_trans_sf"/>
</dbReference>
<evidence type="ECO:0000256" key="2">
    <source>
        <dbReference type="ARBA" id="ARBA00022448"/>
    </source>
</evidence>
<protein>
    <submittedName>
        <fullName evidence="9">DHA2 family efflux MFS transporter permease subunit</fullName>
    </submittedName>
</protein>
<feature type="transmembrane region" description="Helical" evidence="7">
    <location>
        <begin position="133"/>
        <end position="151"/>
    </location>
</feature>
<gene>
    <name evidence="9" type="ORF">ACFOYW_09670</name>
</gene>
<keyword evidence="6 7" id="KW-0472">Membrane</keyword>
<reference evidence="10" key="1">
    <citation type="journal article" date="2019" name="Int. J. Syst. Evol. Microbiol.">
        <title>The Global Catalogue of Microorganisms (GCM) 10K type strain sequencing project: providing services to taxonomists for standard genome sequencing and annotation.</title>
        <authorList>
            <consortium name="The Broad Institute Genomics Platform"/>
            <consortium name="The Broad Institute Genome Sequencing Center for Infectious Disease"/>
            <person name="Wu L."/>
            <person name="Ma J."/>
        </authorList>
    </citation>
    <scope>NUCLEOTIDE SEQUENCE [LARGE SCALE GENOMIC DNA]</scope>
    <source>
        <strain evidence="10">CGMCC 1.10363</strain>
    </source>
</reference>
<feature type="transmembrane region" description="Helical" evidence="7">
    <location>
        <begin position="259"/>
        <end position="282"/>
    </location>
</feature>
<sequence>MRRTVLVVAILASFVAFLDSSVVNVALPAIARDLGGGLALQQWVVDAYLVTLGALILIAGSLSDLFSRTRVLFVGLIAFGAASVLCALAPSGGVLIAARAVQGVAGALLVPSSLALIISAFDGEDQSRAIGRWTAWTSAAMLIGPFLGGVFVDTLSWRWVFGINALPIAVTCVLLARLPAAPAKAGGRVDVPGAVLGALALGGIVFALIEQGQRGWTDPVVLGSAAIGVVAGIAFLIVERRVRQPMLPLSIFRVHDFAVGNVATFVIYAAFSLGPLMVGLYLQQVAGVAAWLAGLALVPTTVVSLLLAGRFGRWAGKVGARWFMTVGPVIVAIGFLSMLLIRHPFDYWTQLMPGTIIAGLGIATTVAPLTSAILGSTPPSQAGISSAINNAVARVAGLVAVACAGLIVGEHLDLGGLQRVLLVVAVLLVLGAAVSGIGIRDEFLRRDNGARR</sequence>